<comment type="function">
    <text evidence="5">Functions as a two-component phosphorelay mediators between cytokinin sensor histidine kinases and response regulators (B-type ARRs). Plays an important role in propagating cytokinin signal transduction through the multistep His-to-Asp phosphorelay. Functions as a positive regulator of the cytokinin signaling pathway. May play a regulatory role in salt and drought tolerance during plant development.</text>
</comment>
<dbReference type="InterPro" id="IPR008207">
    <property type="entry name" value="Sig_transdc_His_kin_Hpt_dom"/>
</dbReference>
<keyword evidence="1" id="KW-0963">Cytoplasm</keyword>
<keyword evidence="2 6" id="KW-0932">Cytokinin signaling pathway</keyword>
<dbReference type="GO" id="GO:0005634">
    <property type="term" value="C:nucleus"/>
    <property type="evidence" value="ECO:0007669"/>
    <property type="project" value="UniProtKB-SubCell"/>
</dbReference>
<dbReference type="PANTHER" id="PTHR28242:SF52">
    <property type="entry name" value="PHOSPHORELAY INTERMEDIATE PROTEIN YPD1"/>
    <property type="match status" value="1"/>
</dbReference>
<keyword evidence="9" id="KW-1185">Reference proteome</keyword>
<comment type="domain">
    <text evidence="6">Histidine-containing phosphotransfer domain (HPt) contains an active histidine that mediates the phosphotransfer.</text>
</comment>
<dbReference type="GO" id="GO:0005829">
    <property type="term" value="C:cytosol"/>
    <property type="evidence" value="ECO:0007669"/>
    <property type="project" value="UniProtKB-SubCell"/>
</dbReference>
<dbReference type="GO" id="GO:0000160">
    <property type="term" value="P:phosphorelay signal transduction system"/>
    <property type="evidence" value="ECO:0007669"/>
    <property type="project" value="UniProtKB-UniRule"/>
</dbReference>
<comment type="subcellular location">
    <subcellularLocation>
        <location evidence="6">Cytoplasm</location>
        <location evidence="6">Cytosol</location>
    </subcellularLocation>
    <subcellularLocation>
        <location evidence="6">Nucleus</location>
    </subcellularLocation>
</comment>
<dbReference type="Pfam" id="PF01627">
    <property type="entry name" value="Hpt"/>
    <property type="match status" value="1"/>
</dbReference>
<evidence type="ECO:0000256" key="3">
    <source>
        <dbReference type="ARBA" id="ARBA00023012"/>
    </source>
</evidence>
<evidence type="ECO:0000313" key="9">
    <source>
        <dbReference type="Proteomes" id="UP001055439"/>
    </source>
</evidence>
<evidence type="ECO:0000256" key="4">
    <source>
        <dbReference type="ARBA" id="ARBA00023242"/>
    </source>
</evidence>
<dbReference type="CDD" id="cd00088">
    <property type="entry name" value="HPT"/>
    <property type="match status" value="1"/>
</dbReference>
<evidence type="ECO:0000256" key="5">
    <source>
        <dbReference type="ARBA" id="ARBA00057097"/>
    </source>
</evidence>
<organism evidence="8 9">
    <name type="scientific">Musa troglodytarum</name>
    <name type="common">fe'i banana</name>
    <dbReference type="NCBI Taxonomy" id="320322"/>
    <lineage>
        <taxon>Eukaryota</taxon>
        <taxon>Viridiplantae</taxon>
        <taxon>Streptophyta</taxon>
        <taxon>Embryophyta</taxon>
        <taxon>Tracheophyta</taxon>
        <taxon>Spermatophyta</taxon>
        <taxon>Magnoliopsida</taxon>
        <taxon>Liliopsida</taxon>
        <taxon>Zingiberales</taxon>
        <taxon>Musaceae</taxon>
        <taxon>Musa</taxon>
    </lineage>
</organism>
<dbReference type="PANTHER" id="PTHR28242">
    <property type="entry name" value="PHOSPHORELAY INTERMEDIATE PROTEIN YPD1"/>
    <property type="match status" value="1"/>
</dbReference>
<dbReference type="FunFam" id="1.20.120.160:FF:000001">
    <property type="entry name" value="Histidine-containing phosphotransfer protein 1"/>
    <property type="match status" value="1"/>
</dbReference>
<reference evidence="8" key="1">
    <citation type="submission" date="2022-05" db="EMBL/GenBank/DDBJ databases">
        <title>The Musa troglodytarum L. genome provides insights into the mechanism of non-climacteric behaviour and enrichment of carotenoids.</title>
        <authorList>
            <person name="Wang J."/>
        </authorList>
    </citation>
    <scope>NUCLEOTIDE SEQUENCE</scope>
    <source>
        <tissue evidence="8">Leaf</tissue>
    </source>
</reference>
<evidence type="ECO:0000259" key="7">
    <source>
        <dbReference type="Pfam" id="PF01627"/>
    </source>
</evidence>
<evidence type="ECO:0000313" key="8">
    <source>
        <dbReference type="EMBL" id="URD84551.1"/>
    </source>
</evidence>
<evidence type="ECO:0000256" key="6">
    <source>
        <dbReference type="RuleBase" id="RU369004"/>
    </source>
</evidence>
<dbReference type="InterPro" id="IPR036641">
    <property type="entry name" value="HPT_dom_sf"/>
</dbReference>
<gene>
    <name evidence="8" type="ORF">MUK42_05207</name>
</gene>
<name>A0A9E7EWT2_9LILI</name>
<proteinExistence type="predicted"/>
<accession>A0A9E7EWT2</accession>
<dbReference type="InterPro" id="IPR045871">
    <property type="entry name" value="AHP1-5/YPD1"/>
</dbReference>
<dbReference type="SUPFAM" id="SSF47226">
    <property type="entry name" value="Histidine-containing phosphotransfer domain, HPT domain"/>
    <property type="match status" value="1"/>
</dbReference>
<dbReference type="GO" id="GO:0043424">
    <property type="term" value="F:protein histidine kinase binding"/>
    <property type="evidence" value="ECO:0007669"/>
    <property type="project" value="UniProtKB-UniRule"/>
</dbReference>
<keyword evidence="4" id="KW-0539">Nucleus</keyword>
<dbReference type="Proteomes" id="UP001055439">
    <property type="component" value="Chromosome 10"/>
</dbReference>
<sequence length="228" mass="26041">MCTDASVAVALTNGRHRTAALTDMMRQRTGAAITFLFVRQHCDRGSEAKSPPSLEETWSLLQSRGDMELGGLQRRYIDFTSALFREGFLDNQYTQLQQLQDESNPEFVLEVVTLFFQDSEKLLDELSRTLDQQVVDFKKVDAHVHQLKGSSARFSTSCPFKLFLLGAQRVKNVCMAFRNCCEERNQEGCLRCLQQVRQEYFLVKSKLETLFRLEKQILAAGGSVPVLW</sequence>
<evidence type="ECO:0000256" key="2">
    <source>
        <dbReference type="ARBA" id="ARBA00022864"/>
    </source>
</evidence>
<dbReference type="OrthoDB" id="1673781at2759"/>
<dbReference type="GO" id="GO:0080038">
    <property type="term" value="P:positive regulation of cytokinin-activated signaling pathway"/>
    <property type="evidence" value="ECO:0007669"/>
    <property type="project" value="UniProtKB-ARBA"/>
</dbReference>
<dbReference type="EMBL" id="CP097503">
    <property type="protein sequence ID" value="URD84551.1"/>
    <property type="molecule type" value="Genomic_DNA"/>
</dbReference>
<dbReference type="GO" id="GO:0009736">
    <property type="term" value="P:cytokinin-activated signaling pathway"/>
    <property type="evidence" value="ECO:0007669"/>
    <property type="project" value="UniProtKB-KW"/>
</dbReference>
<keyword evidence="3 6" id="KW-0902">Two-component regulatory system</keyword>
<dbReference type="AlphaFoldDB" id="A0A9E7EWT2"/>
<feature type="domain" description="HPt" evidence="7">
    <location>
        <begin position="110"/>
        <end position="152"/>
    </location>
</feature>
<dbReference type="Gene3D" id="1.20.120.160">
    <property type="entry name" value="HPT domain"/>
    <property type="match status" value="1"/>
</dbReference>
<dbReference type="GO" id="GO:0009927">
    <property type="term" value="F:histidine phosphotransfer kinase activity"/>
    <property type="evidence" value="ECO:0007669"/>
    <property type="project" value="UniProtKB-UniRule"/>
</dbReference>
<evidence type="ECO:0000256" key="1">
    <source>
        <dbReference type="ARBA" id="ARBA00022490"/>
    </source>
</evidence>
<protein>
    <recommendedName>
        <fullName evidence="6">Histidine-containing phosphotransfer protein</fullName>
    </recommendedName>
</protein>